<evidence type="ECO:0000256" key="5">
    <source>
        <dbReference type="ARBA" id="ARBA00023136"/>
    </source>
</evidence>
<dbReference type="GO" id="GO:0030258">
    <property type="term" value="P:lipid modification"/>
    <property type="evidence" value="ECO:0007669"/>
    <property type="project" value="TreeGrafter"/>
</dbReference>
<dbReference type="InParanoid" id="A0A0C2XCU3"/>
<evidence type="ECO:0000256" key="4">
    <source>
        <dbReference type="ARBA" id="ARBA00022989"/>
    </source>
</evidence>
<proteinExistence type="predicted"/>
<gene>
    <name evidence="9" type="ORF">M378DRAFT_74038</name>
</gene>
<keyword evidence="10" id="KW-1185">Reference proteome</keyword>
<dbReference type="InterPro" id="IPR004299">
    <property type="entry name" value="MBOAT_fam"/>
</dbReference>
<name>A0A0C2XCU3_AMAMK</name>
<feature type="compositionally biased region" description="Low complexity" evidence="7">
    <location>
        <begin position="489"/>
        <end position="500"/>
    </location>
</feature>
<dbReference type="Pfam" id="PF03062">
    <property type="entry name" value="MBOAT"/>
    <property type="match status" value="1"/>
</dbReference>
<evidence type="ECO:0000313" key="10">
    <source>
        <dbReference type="Proteomes" id="UP000054549"/>
    </source>
</evidence>
<dbReference type="GO" id="GO:0016020">
    <property type="term" value="C:membrane"/>
    <property type="evidence" value="ECO:0007669"/>
    <property type="project" value="UniProtKB-SubCell"/>
</dbReference>
<feature type="transmembrane region" description="Helical" evidence="8">
    <location>
        <begin position="221"/>
        <end position="241"/>
    </location>
</feature>
<dbReference type="GO" id="GO:0046474">
    <property type="term" value="P:glycerophospholipid biosynthetic process"/>
    <property type="evidence" value="ECO:0007669"/>
    <property type="project" value="TreeGrafter"/>
</dbReference>
<accession>A0A0C2XCU3</accession>
<keyword evidence="2" id="KW-0808">Transferase</keyword>
<protein>
    <recommendedName>
        <fullName evidence="11">MBOAT-domain-containing protein</fullName>
    </recommendedName>
</protein>
<dbReference type="Proteomes" id="UP000054549">
    <property type="component" value="Unassembled WGS sequence"/>
</dbReference>
<keyword evidence="4 8" id="KW-1133">Transmembrane helix</keyword>
<dbReference type="InterPro" id="IPR049941">
    <property type="entry name" value="LPLAT_7/PORCN-like"/>
</dbReference>
<evidence type="ECO:0000256" key="8">
    <source>
        <dbReference type="SAM" id="Phobius"/>
    </source>
</evidence>
<evidence type="ECO:0000256" key="6">
    <source>
        <dbReference type="ARBA" id="ARBA00023315"/>
    </source>
</evidence>
<keyword evidence="5 8" id="KW-0472">Membrane</keyword>
<dbReference type="GO" id="GO:0005783">
    <property type="term" value="C:endoplasmic reticulum"/>
    <property type="evidence" value="ECO:0007669"/>
    <property type="project" value="TreeGrafter"/>
</dbReference>
<evidence type="ECO:0000256" key="2">
    <source>
        <dbReference type="ARBA" id="ARBA00022679"/>
    </source>
</evidence>
<feature type="transmembrane region" description="Helical" evidence="8">
    <location>
        <begin position="408"/>
        <end position="431"/>
    </location>
</feature>
<evidence type="ECO:0000256" key="3">
    <source>
        <dbReference type="ARBA" id="ARBA00022692"/>
    </source>
</evidence>
<evidence type="ECO:0000256" key="1">
    <source>
        <dbReference type="ARBA" id="ARBA00004141"/>
    </source>
</evidence>
<evidence type="ECO:0008006" key="11">
    <source>
        <dbReference type="Google" id="ProtNLM"/>
    </source>
</evidence>
<dbReference type="AlphaFoldDB" id="A0A0C2XCU3"/>
<dbReference type="EMBL" id="KN818232">
    <property type="protein sequence ID" value="KIL67251.1"/>
    <property type="molecule type" value="Genomic_DNA"/>
</dbReference>
<organism evidence="9 10">
    <name type="scientific">Amanita muscaria (strain Koide BX008)</name>
    <dbReference type="NCBI Taxonomy" id="946122"/>
    <lineage>
        <taxon>Eukaryota</taxon>
        <taxon>Fungi</taxon>
        <taxon>Dikarya</taxon>
        <taxon>Basidiomycota</taxon>
        <taxon>Agaricomycotina</taxon>
        <taxon>Agaricomycetes</taxon>
        <taxon>Agaricomycetidae</taxon>
        <taxon>Agaricales</taxon>
        <taxon>Pluteineae</taxon>
        <taxon>Amanitaceae</taxon>
        <taxon>Amanita</taxon>
    </lineage>
</organism>
<dbReference type="GO" id="GO:0047184">
    <property type="term" value="F:1-acylglycerophosphocholine O-acyltransferase activity"/>
    <property type="evidence" value="ECO:0007669"/>
    <property type="project" value="TreeGrafter"/>
</dbReference>
<feature type="transmembrane region" description="Helical" evidence="8">
    <location>
        <begin position="87"/>
        <end position="107"/>
    </location>
</feature>
<dbReference type="GO" id="GO:0003841">
    <property type="term" value="F:1-acylglycerol-3-phosphate O-acyltransferase activity"/>
    <property type="evidence" value="ECO:0007669"/>
    <property type="project" value="TreeGrafter"/>
</dbReference>
<feature type="transmembrane region" description="Helical" evidence="8">
    <location>
        <begin position="369"/>
        <end position="387"/>
    </location>
</feature>
<feature type="transmembrane region" description="Helical" evidence="8">
    <location>
        <begin position="48"/>
        <end position="81"/>
    </location>
</feature>
<dbReference type="OrthoDB" id="286734at2759"/>
<reference evidence="9 10" key="1">
    <citation type="submission" date="2014-04" db="EMBL/GenBank/DDBJ databases">
        <title>Evolutionary Origins and Diversification of the Mycorrhizal Mutualists.</title>
        <authorList>
            <consortium name="DOE Joint Genome Institute"/>
            <consortium name="Mycorrhizal Genomics Consortium"/>
            <person name="Kohler A."/>
            <person name="Kuo A."/>
            <person name="Nagy L.G."/>
            <person name="Floudas D."/>
            <person name="Copeland A."/>
            <person name="Barry K.W."/>
            <person name="Cichocki N."/>
            <person name="Veneault-Fourrey C."/>
            <person name="LaButti K."/>
            <person name="Lindquist E.A."/>
            <person name="Lipzen A."/>
            <person name="Lundell T."/>
            <person name="Morin E."/>
            <person name="Murat C."/>
            <person name="Riley R."/>
            <person name="Ohm R."/>
            <person name="Sun H."/>
            <person name="Tunlid A."/>
            <person name="Henrissat B."/>
            <person name="Grigoriev I.V."/>
            <person name="Hibbett D.S."/>
            <person name="Martin F."/>
        </authorList>
    </citation>
    <scope>NUCLEOTIDE SEQUENCE [LARGE SCALE GENOMIC DNA]</scope>
    <source>
        <strain evidence="9 10">Koide BX008</strain>
    </source>
</reference>
<comment type="subcellular location">
    <subcellularLocation>
        <location evidence="1">Membrane</location>
        <topology evidence="1">Multi-pass membrane protein</topology>
    </subcellularLocation>
</comment>
<dbReference type="FunCoup" id="A0A0C2XCU3">
    <property type="interactions" value="163"/>
</dbReference>
<feature type="transmembrane region" description="Helical" evidence="8">
    <location>
        <begin position="443"/>
        <end position="461"/>
    </location>
</feature>
<keyword evidence="6" id="KW-0012">Acyltransferase</keyword>
<dbReference type="PANTHER" id="PTHR13906">
    <property type="entry name" value="PORCUPINE"/>
    <property type="match status" value="1"/>
</dbReference>
<sequence>MDALFVPLANALGASVGQIKLIFSLLASYPLGSVFIRLPSSQPALRHLFSIAIAVFYFSLLDLCGAFFQLLASILATYYIAKYDRSARMPWIVFAFVMGHLTINHIIRAINDFSYETIEISGPQMVLTMKLTTFAWNVWDGRRPAEDLDKWQLAKRVTKYPSLLEFLGYAFYFPGILVGPYLDYQEYDDLVNEVTFKKIERTDKACRLIPNGRKRVAYRKLFKGLVFLGLFVVLGGSNNYSVALTPWFASKSLLYRIAIFQVYAFFERSKYYAIWTLTEGASILTGLGFTGFGPNGESTWDGAANVRVRQIEFAPNFKILLDSWNMKTNIWLRECVYKRVTPKGQKPGSAISMITFLTSAFWHGIAPGYYVTFFLGGLITTIARLARANIRPLLLPNPNEQPSIAKKLYDLAGTVLTVMIVNYATVPFMLLTIKDSVTAWSRLAWYGIIIICAACAFFYGGGTKYLRRLQKEKGLLPPAKANGHGSGSTTPVPALTVPPLDKVLEK</sequence>
<evidence type="ECO:0000313" key="9">
    <source>
        <dbReference type="EMBL" id="KIL67251.1"/>
    </source>
</evidence>
<dbReference type="HOGENOM" id="CLU_011340_5_1_1"/>
<dbReference type="STRING" id="946122.A0A0C2XCU3"/>
<evidence type="ECO:0000256" key="7">
    <source>
        <dbReference type="SAM" id="MobiDB-lite"/>
    </source>
</evidence>
<keyword evidence="3 8" id="KW-0812">Transmembrane</keyword>
<feature type="transmembrane region" description="Helical" evidence="8">
    <location>
        <begin position="12"/>
        <end position="36"/>
    </location>
</feature>
<feature type="region of interest" description="Disordered" evidence="7">
    <location>
        <begin position="478"/>
        <end position="506"/>
    </location>
</feature>
<dbReference type="PANTHER" id="PTHR13906:SF4">
    <property type="entry name" value="LYSOPHOSPHOLIPID ACYLTRANSFERASE 6"/>
    <property type="match status" value="1"/>
</dbReference>